<evidence type="ECO:0000256" key="5">
    <source>
        <dbReference type="ARBA" id="ARBA00023242"/>
    </source>
</evidence>
<feature type="compositionally biased region" description="Polar residues" evidence="7">
    <location>
        <begin position="9"/>
        <end position="20"/>
    </location>
</feature>
<dbReference type="PANTHER" id="PTHR46910">
    <property type="entry name" value="TRANSCRIPTION FACTOR PDR1"/>
    <property type="match status" value="1"/>
</dbReference>
<evidence type="ECO:0000313" key="12">
    <source>
        <dbReference type="Proteomes" id="UP001610335"/>
    </source>
</evidence>
<keyword evidence="1" id="KW-0479">Metal-binding</keyword>
<keyword evidence="8" id="KW-1133">Transmembrane helix</keyword>
<dbReference type="Pfam" id="PF00172">
    <property type="entry name" value="Zn_clus"/>
    <property type="match status" value="1"/>
</dbReference>
<evidence type="ECO:0000256" key="3">
    <source>
        <dbReference type="ARBA" id="ARBA00023125"/>
    </source>
</evidence>
<dbReference type="InterPro" id="IPR036864">
    <property type="entry name" value="Zn2-C6_fun-type_DNA-bd_sf"/>
</dbReference>
<keyword evidence="3" id="KW-0238">DNA-binding</keyword>
<evidence type="ECO:0000259" key="10">
    <source>
        <dbReference type="PROSITE" id="PS50157"/>
    </source>
</evidence>
<comment type="caution">
    <text evidence="11">The sequence shown here is derived from an EMBL/GenBank/DDBJ whole genome shotgun (WGS) entry which is preliminary data.</text>
</comment>
<keyword evidence="6" id="KW-0862">Zinc</keyword>
<dbReference type="InterPro" id="IPR007219">
    <property type="entry name" value="XnlR_reg_dom"/>
</dbReference>
<feature type="region of interest" description="Disordered" evidence="7">
    <location>
        <begin position="1"/>
        <end position="48"/>
    </location>
</feature>
<dbReference type="Pfam" id="PF04082">
    <property type="entry name" value="Fungal_trans"/>
    <property type="match status" value="1"/>
</dbReference>
<evidence type="ECO:0000256" key="6">
    <source>
        <dbReference type="PROSITE-ProRule" id="PRU00042"/>
    </source>
</evidence>
<dbReference type="PROSITE" id="PS50048">
    <property type="entry name" value="ZN2_CY6_FUNGAL_2"/>
    <property type="match status" value="1"/>
</dbReference>
<reference evidence="11 12" key="1">
    <citation type="submission" date="2024-07" db="EMBL/GenBank/DDBJ databases">
        <title>Section-level genome sequencing and comparative genomics of Aspergillus sections Usti and Cavernicolus.</title>
        <authorList>
            <consortium name="Lawrence Berkeley National Laboratory"/>
            <person name="Nybo J.L."/>
            <person name="Vesth T.C."/>
            <person name="Theobald S."/>
            <person name="Frisvad J.C."/>
            <person name="Larsen T.O."/>
            <person name="Kjaerboelling I."/>
            <person name="Rothschild-Mancinelli K."/>
            <person name="Lyhne E.K."/>
            <person name="Kogle M.E."/>
            <person name="Barry K."/>
            <person name="Clum A."/>
            <person name="Na H."/>
            <person name="Ledsgaard L."/>
            <person name="Lin J."/>
            <person name="Lipzen A."/>
            <person name="Kuo A."/>
            <person name="Riley R."/>
            <person name="Mondo S."/>
            <person name="LaButti K."/>
            <person name="Haridas S."/>
            <person name="Pangalinan J."/>
            <person name="Salamov A.A."/>
            <person name="Simmons B.A."/>
            <person name="Magnuson J.K."/>
            <person name="Chen J."/>
            <person name="Drula E."/>
            <person name="Henrissat B."/>
            <person name="Wiebenga A."/>
            <person name="Lubbers R.J."/>
            <person name="Gomes A.C."/>
            <person name="Makela M.R."/>
            <person name="Stajich J."/>
            <person name="Grigoriev I.V."/>
            <person name="Mortensen U.H."/>
            <person name="De vries R.P."/>
            <person name="Baker S.E."/>
            <person name="Andersen M.R."/>
        </authorList>
    </citation>
    <scope>NUCLEOTIDE SEQUENCE [LARGE SCALE GENOMIC DNA]</scope>
    <source>
        <strain evidence="11 12">CBS 600.67</strain>
    </source>
</reference>
<feature type="transmembrane region" description="Helical" evidence="8">
    <location>
        <begin position="721"/>
        <end position="741"/>
    </location>
</feature>
<dbReference type="CDD" id="cd12148">
    <property type="entry name" value="fungal_TF_MHR"/>
    <property type="match status" value="1"/>
</dbReference>
<evidence type="ECO:0008006" key="13">
    <source>
        <dbReference type="Google" id="ProtNLM"/>
    </source>
</evidence>
<dbReference type="SMART" id="SM00906">
    <property type="entry name" value="Fungal_trans"/>
    <property type="match status" value="1"/>
</dbReference>
<dbReference type="InterPro" id="IPR013087">
    <property type="entry name" value="Znf_C2H2_type"/>
</dbReference>
<keyword evidence="12" id="KW-1185">Reference proteome</keyword>
<keyword evidence="2" id="KW-0805">Transcription regulation</keyword>
<keyword evidence="8" id="KW-0812">Transmembrane</keyword>
<dbReference type="CDD" id="cd00067">
    <property type="entry name" value="GAL4"/>
    <property type="match status" value="1"/>
</dbReference>
<feature type="compositionally biased region" description="Polar residues" evidence="7">
    <location>
        <begin position="88"/>
        <end position="99"/>
    </location>
</feature>
<feature type="region of interest" description="Disordered" evidence="7">
    <location>
        <begin position="86"/>
        <end position="139"/>
    </location>
</feature>
<organism evidence="11 12">
    <name type="scientific">Aspergillus cavernicola</name>
    <dbReference type="NCBI Taxonomy" id="176166"/>
    <lineage>
        <taxon>Eukaryota</taxon>
        <taxon>Fungi</taxon>
        <taxon>Dikarya</taxon>
        <taxon>Ascomycota</taxon>
        <taxon>Pezizomycotina</taxon>
        <taxon>Eurotiomycetes</taxon>
        <taxon>Eurotiomycetidae</taxon>
        <taxon>Eurotiales</taxon>
        <taxon>Aspergillaceae</taxon>
        <taxon>Aspergillus</taxon>
        <taxon>Aspergillus subgen. Nidulantes</taxon>
    </lineage>
</organism>
<protein>
    <recommendedName>
        <fullName evidence="13">Zn(2)-C6 fungal-type domain-containing protein</fullName>
    </recommendedName>
</protein>
<evidence type="ECO:0000259" key="9">
    <source>
        <dbReference type="PROSITE" id="PS50048"/>
    </source>
</evidence>
<dbReference type="EMBL" id="JBFXLS010000051">
    <property type="protein sequence ID" value="KAL2823605.1"/>
    <property type="molecule type" value="Genomic_DNA"/>
</dbReference>
<name>A0ABR4I7C4_9EURO</name>
<keyword evidence="4" id="KW-0804">Transcription</keyword>
<proteinExistence type="predicted"/>
<dbReference type="SMART" id="SM00066">
    <property type="entry name" value="GAL4"/>
    <property type="match status" value="1"/>
</dbReference>
<gene>
    <name evidence="11" type="ORF">BDW59DRAFT_163181</name>
</gene>
<evidence type="ECO:0000256" key="2">
    <source>
        <dbReference type="ARBA" id="ARBA00023015"/>
    </source>
</evidence>
<dbReference type="PANTHER" id="PTHR46910:SF11">
    <property type="entry name" value="ZN(2)-C6 FUNGAL-TYPE DOMAIN-CONTAINING PROTEIN"/>
    <property type="match status" value="1"/>
</dbReference>
<evidence type="ECO:0000256" key="4">
    <source>
        <dbReference type="ARBA" id="ARBA00023163"/>
    </source>
</evidence>
<dbReference type="SUPFAM" id="SSF57701">
    <property type="entry name" value="Zn2/Cys6 DNA-binding domain"/>
    <property type="match status" value="1"/>
</dbReference>
<evidence type="ECO:0000256" key="7">
    <source>
        <dbReference type="SAM" id="MobiDB-lite"/>
    </source>
</evidence>
<feature type="region of interest" description="Disordered" evidence="7">
    <location>
        <begin position="262"/>
        <end position="295"/>
    </location>
</feature>
<feature type="compositionally biased region" description="Basic and acidic residues" evidence="7">
    <location>
        <begin position="110"/>
        <end position="124"/>
    </location>
</feature>
<dbReference type="PROSITE" id="PS00028">
    <property type="entry name" value="ZINC_FINGER_C2H2_1"/>
    <property type="match status" value="1"/>
</dbReference>
<sequence length="872" mass="96554">MPCGPLEQAPQTPEGVSQNRLGDISGESDAQFVRPSHPRPTANRRQGHTCQRCRMVFPTRDVLLGHARSCHHTKEMDAGIEADATLGQPFTQNPSSSTAAPGLVISSRQTDPKGHGAKSLERRQGSGAGPTRTTTSELIHDSRPVLIPAEAGGRHSRENSAANKRGRYVSNACVNCQKRKVKCTGEEVCQQCSAARLECTYKSGKKRRRVTHASNDTLNPSGSVTDLGHAPLDVSESLLQMMSRISELERDCTFLRSQLPLSQERDAASPAGSCSNRTPEAGDDLEAPADNSFQGPTSLMKPIGLLSNTIAESDGSPSKSSRMDDHMPQAVLDWADISGSDARMMEAAERDTNFQDTAHMEALIPTFFEQINPYYPSINENEFRSHIAHIAAPMSESPFLSKPDRYQLVALANLIMAEVRLLSDEWIKSEAVPGWANFCRSERILGRLIRHGNGNRLTIQCLIVKARYLMNLERGNAAHETICRAVRLCFQLGFHDASSWGHCPPFEVVMRQRIFWTVFYLERGFALNCGYPYNIRELDIRVDLPAAYDDRELFPDQPLPSRTADKWSYAPNLLASVKWARLTAEIWDTLFAVNHPPVDPEFVPSMDARIVYTMDHFPSFFHAPAAHSPGGHVVDQAPFIWHQGAIQRLVCILLPPSAPTMVKSKHANDLSQRHQQLRLLLRQESLLSLEYDDNAARDCQEIISSTLKMLQGPPAVGSVPAGRLSVVFYITVTLLPLICLINGRRTTSIRPDAVACFRTELEMLQRLGASVGMARHVLSNMQDIIVATKSVIQGSHLASGDVCPVPLYPKTMETPMFFPPEPFRGEDSLTSMMDELLADPSLLDIVSQSPVPTAGPWVGDNFTQQWMQMSEH</sequence>
<accession>A0ABR4I7C4</accession>
<keyword evidence="8" id="KW-0472">Membrane</keyword>
<dbReference type="Gene3D" id="4.10.240.10">
    <property type="entry name" value="Zn(2)-C6 fungal-type DNA-binding domain"/>
    <property type="match status" value="1"/>
</dbReference>
<evidence type="ECO:0000313" key="11">
    <source>
        <dbReference type="EMBL" id="KAL2823605.1"/>
    </source>
</evidence>
<keyword evidence="6" id="KW-0863">Zinc-finger</keyword>
<dbReference type="PROSITE" id="PS50157">
    <property type="entry name" value="ZINC_FINGER_C2H2_2"/>
    <property type="match status" value="1"/>
</dbReference>
<keyword evidence="5" id="KW-0539">Nucleus</keyword>
<feature type="domain" description="Zn(2)-C6 fungal-type" evidence="9">
    <location>
        <begin position="172"/>
        <end position="201"/>
    </location>
</feature>
<evidence type="ECO:0000256" key="1">
    <source>
        <dbReference type="ARBA" id="ARBA00022723"/>
    </source>
</evidence>
<dbReference type="InterPro" id="IPR050987">
    <property type="entry name" value="AtrR-like"/>
</dbReference>
<feature type="domain" description="C2H2-type" evidence="10">
    <location>
        <begin position="48"/>
        <end position="77"/>
    </location>
</feature>
<evidence type="ECO:0000256" key="8">
    <source>
        <dbReference type="SAM" id="Phobius"/>
    </source>
</evidence>
<dbReference type="InterPro" id="IPR001138">
    <property type="entry name" value="Zn2Cys6_DnaBD"/>
</dbReference>
<dbReference type="Proteomes" id="UP001610335">
    <property type="component" value="Unassembled WGS sequence"/>
</dbReference>